<sequence length="137" mass="15504">MSLSHPLAFHAPGWHDEERTPIVDGKYHDRATGEIRLAPDGDHQEYLGPPAVDVVIRSQHIDTLQCAYRTSRPFPMQTLLCHIMRVVGDKNLELDSVTATPYAIRIILSHELTPDQFSEVALDMVNGVWEHDLENPK</sequence>
<organism evidence="1 2">
    <name type="scientific">Hirsutella minnesotensis 3608</name>
    <dbReference type="NCBI Taxonomy" id="1043627"/>
    <lineage>
        <taxon>Eukaryota</taxon>
        <taxon>Fungi</taxon>
        <taxon>Dikarya</taxon>
        <taxon>Ascomycota</taxon>
        <taxon>Pezizomycotina</taxon>
        <taxon>Sordariomycetes</taxon>
        <taxon>Hypocreomycetidae</taxon>
        <taxon>Hypocreales</taxon>
        <taxon>Ophiocordycipitaceae</taxon>
        <taxon>Hirsutella</taxon>
    </lineage>
</organism>
<dbReference type="EMBL" id="KQ030538">
    <property type="protein sequence ID" value="KJZ73141.1"/>
    <property type="molecule type" value="Genomic_DNA"/>
</dbReference>
<dbReference type="Proteomes" id="UP000054481">
    <property type="component" value="Unassembled WGS sequence"/>
</dbReference>
<name>A0A0F7ZHU3_9HYPO</name>
<gene>
    <name evidence="1" type="ORF">HIM_07525</name>
</gene>
<keyword evidence="2" id="KW-1185">Reference proteome</keyword>
<dbReference type="OrthoDB" id="3518210at2759"/>
<protein>
    <submittedName>
        <fullName evidence="1">Uncharacterized protein</fullName>
    </submittedName>
</protein>
<evidence type="ECO:0000313" key="1">
    <source>
        <dbReference type="EMBL" id="KJZ73141.1"/>
    </source>
</evidence>
<evidence type="ECO:0000313" key="2">
    <source>
        <dbReference type="Proteomes" id="UP000054481"/>
    </source>
</evidence>
<dbReference type="AlphaFoldDB" id="A0A0F7ZHU3"/>
<accession>A0A0F7ZHU3</accession>
<reference evidence="1 2" key="1">
    <citation type="journal article" date="2014" name="Genome Biol. Evol.">
        <title>Comparative genomics and transcriptomics analyses reveal divergent lifestyle features of nematode endoparasitic fungus Hirsutella minnesotensis.</title>
        <authorList>
            <person name="Lai Y."/>
            <person name="Liu K."/>
            <person name="Zhang X."/>
            <person name="Zhang X."/>
            <person name="Li K."/>
            <person name="Wang N."/>
            <person name="Shu C."/>
            <person name="Wu Y."/>
            <person name="Wang C."/>
            <person name="Bushley K.E."/>
            <person name="Xiang M."/>
            <person name="Liu X."/>
        </authorList>
    </citation>
    <scope>NUCLEOTIDE SEQUENCE [LARGE SCALE GENOMIC DNA]</scope>
    <source>
        <strain evidence="1 2">3608</strain>
    </source>
</reference>
<proteinExistence type="predicted"/>